<dbReference type="PANTHER" id="PTHR42699:SF1">
    <property type="entry name" value="CYSTATHIONINE GAMMA-SYNTHASE-RELATED"/>
    <property type="match status" value="1"/>
</dbReference>
<organism evidence="4 5">
    <name type="scientific">Lachnellula suecica</name>
    <dbReference type="NCBI Taxonomy" id="602035"/>
    <lineage>
        <taxon>Eukaryota</taxon>
        <taxon>Fungi</taxon>
        <taxon>Dikarya</taxon>
        <taxon>Ascomycota</taxon>
        <taxon>Pezizomycotina</taxon>
        <taxon>Leotiomycetes</taxon>
        <taxon>Helotiales</taxon>
        <taxon>Lachnaceae</taxon>
        <taxon>Lachnellula</taxon>
    </lineage>
</organism>
<evidence type="ECO:0000313" key="5">
    <source>
        <dbReference type="Proteomes" id="UP000469558"/>
    </source>
</evidence>
<dbReference type="Pfam" id="PF01053">
    <property type="entry name" value="Cys_Met_Meta_PP"/>
    <property type="match status" value="1"/>
</dbReference>
<dbReference type="Gene3D" id="3.40.640.10">
    <property type="entry name" value="Type I PLP-dependent aspartate aminotransferase-like (Major domain)"/>
    <property type="match status" value="1"/>
</dbReference>
<dbReference type="InterPro" id="IPR000277">
    <property type="entry name" value="Cys/Met-Metab_PyrdxlP-dep_enz"/>
</dbReference>
<dbReference type="InterPro" id="IPR051750">
    <property type="entry name" value="Trans-sulfuration_enzymes"/>
</dbReference>
<evidence type="ECO:0000256" key="1">
    <source>
        <dbReference type="ARBA" id="ARBA00001933"/>
    </source>
</evidence>
<comment type="cofactor">
    <cofactor evidence="1 3">
        <name>pyridoxal 5'-phosphate</name>
        <dbReference type="ChEBI" id="CHEBI:597326"/>
    </cofactor>
</comment>
<name>A0A8T9CI50_9HELO</name>
<comment type="caution">
    <text evidence="4">The sequence shown here is derived from an EMBL/GenBank/DDBJ whole genome shotgun (WGS) entry which is preliminary data.</text>
</comment>
<evidence type="ECO:0000256" key="2">
    <source>
        <dbReference type="ARBA" id="ARBA00022898"/>
    </source>
</evidence>
<accession>A0A8T9CI50</accession>
<dbReference type="GO" id="GO:0030170">
    <property type="term" value="F:pyridoxal phosphate binding"/>
    <property type="evidence" value="ECO:0007669"/>
    <property type="project" value="InterPro"/>
</dbReference>
<evidence type="ECO:0000313" key="4">
    <source>
        <dbReference type="EMBL" id="TVY84842.1"/>
    </source>
</evidence>
<dbReference type="AlphaFoldDB" id="A0A8T9CI50"/>
<evidence type="ECO:0000256" key="3">
    <source>
        <dbReference type="RuleBase" id="RU362118"/>
    </source>
</evidence>
<dbReference type="PANTHER" id="PTHR42699">
    <property type="match status" value="1"/>
</dbReference>
<dbReference type="SUPFAM" id="SSF53383">
    <property type="entry name" value="PLP-dependent transferases"/>
    <property type="match status" value="1"/>
</dbReference>
<dbReference type="Proteomes" id="UP000469558">
    <property type="component" value="Unassembled WGS sequence"/>
</dbReference>
<dbReference type="InterPro" id="IPR015424">
    <property type="entry name" value="PyrdxlP-dep_Trfase"/>
</dbReference>
<dbReference type="OrthoDB" id="10047078at2759"/>
<keyword evidence="5" id="KW-1185">Reference proteome</keyword>
<gene>
    <name evidence="4" type="ORF">LSUE1_G000600</name>
</gene>
<sequence>MSATIETAFGCALPPAQRHAITFHLPGWANMMRFVQRDQTLMKEFQSVYPRVFLNTDVKNLATAICKHAEAPEGQTCFVFTSPVSAAEFKEFAIDTRRGENVLSPEDISIRIFDVHVRLYAAFFPAMKTPAVVSFWQCSGAGVTSRIAEECLDRIDQLHEITDDSPPPKVEASPAQAQIRDRIAGLLERAPVGPPRKAKVAPNDVYLFQNGMASIYGVHRYLLKKHNGGSVLFGYAFHSTVHVFEDFGPDFKLLGLGTDEEADELERYLESELKEGRKVQAIWTEFPANPLIITPNLGRLRKLADKYECLLVVDDTVGSFCNVDVLGVADILISSLTKSFSGYADVMGASAVLNPSGSRYAELRSMFQEFYRNDFCNPDAIVLEHNSRDYLARSKILNNNALRLAEYLQAKAADPNSTVTKVYYTTTSISLPHYKERMRPVTEDFTPGYGCLLSFEFETLEAMAAFYDNVNVHIGPHLGAHLTLVLPYVLGLYGQELESVAPYDLRPAQFRVAPGLEDTEKLIKDFEVGIAAADATRGQPTFPVTVT</sequence>
<dbReference type="InterPro" id="IPR015421">
    <property type="entry name" value="PyrdxlP-dep_Trfase_major"/>
</dbReference>
<dbReference type="Gene3D" id="3.90.1150.10">
    <property type="entry name" value="Aspartate Aminotransferase, domain 1"/>
    <property type="match status" value="1"/>
</dbReference>
<dbReference type="GO" id="GO:0019346">
    <property type="term" value="P:transsulfuration"/>
    <property type="evidence" value="ECO:0007669"/>
    <property type="project" value="InterPro"/>
</dbReference>
<comment type="similarity">
    <text evidence="3">Belongs to the trans-sulfuration enzymes family.</text>
</comment>
<dbReference type="InterPro" id="IPR015422">
    <property type="entry name" value="PyrdxlP-dep_Trfase_small"/>
</dbReference>
<keyword evidence="2 3" id="KW-0663">Pyridoxal phosphate</keyword>
<dbReference type="EMBL" id="QGMK01000051">
    <property type="protein sequence ID" value="TVY84842.1"/>
    <property type="molecule type" value="Genomic_DNA"/>
</dbReference>
<proteinExistence type="inferred from homology"/>
<dbReference type="GO" id="GO:0003962">
    <property type="term" value="F:cystathionine gamma-synthase activity"/>
    <property type="evidence" value="ECO:0007669"/>
    <property type="project" value="TreeGrafter"/>
</dbReference>
<reference evidence="4 5" key="1">
    <citation type="submission" date="2018-05" db="EMBL/GenBank/DDBJ databases">
        <title>Genome sequencing and assembly of the regulated plant pathogen Lachnellula willkommii and related sister species for the development of diagnostic species identification markers.</title>
        <authorList>
            <person name="Giroux E."/>
            <person name="Bilodeau G."/>
        </authorList>
    </citation>
    <scope>NUCLEOTIDE SEQUENCE [LARGE SCALE GENOMIC DNA]</scope>
    <source>
        <strain evidence="4 5">CBS 268.59</strain>
    </source>
</reference>
<protein>
    <submittedName>
        <fullName evidence="4">Putative cystathionine gamma-synthase</fullName>
    </submittedName>
</protein>